<feature type="region of interest" description="Disordered" evidence="1">
    <location>
        <begin position="405"/>
        <end position="427"/>
    </location>
</feature>
<organism evidence="4 5">
    <name type="scientific">Saccharopolyspora shandongensis</name>
    <dbReference type="NCBI Taxonomy" id="418495"/>
    <lineage>
        <taxon>Bacteria</taxon>
        <taxon>Bacillati</taxon>
        <taxon>Actinomycetota</taxon>
        <taxon>Actinomycetes</taxon>
        <taxon>Pseudonocardiales</taxon>
        <taxon>Pseudonocardiaceae</taxon>
        <taxon>Saccharopolyspora</taxon>
    </lineage>
</organism>
<dbReference type="CDD" id="cd00130">
    <property type="entry name" value="PAS"/>
    <property type="match status" value="2"/>
</dbReference>
<dbReference type="Pfam" id="PF00990">
    <property type="entry name" value="GGDEF"/>
    <property type="match status" value="1"/>
</dbReference>
<dbReference type="Gene3D" id="3.30.70.270">
    <property type="match status" value="1"/>
</dbReference>
<dbReference type="SMART" id="SM00091">
    <property type="entry name" value="PAS"/>
    <property type="match status" value="2"/>
</dbReference>
<feature type="compositionally biased region" description="Pro residues" evidence="1">
    <location>
        <begin position="418"/>
        <end position="427"/>
    </location>
</feature>
<evidence type="ECO:0000259" key="2">
    <source>
        <dbReference type="PROSITE" id="PS50112"/>
    </source>
</evidence>
<dbReference type="InterPro" id="IPR000014">
    <property type="entry name" value="PAS"/>
</dbReference>
<gene>
    <name evidence="4" type="ORF">SAMN05216215_102976</name>
</gene>
<evidence type="ECO:0000313" key="5">
    <source>
        <dbReference type="Proteomes" id="UP000199529"/>
    </source>
</evidence>
<keyword evidence="5" id="KW-1185">Reference proteome</keyword>
<dbReference type="InterPro" id="IPR043128">
    <property type="entry name" value="Rev_trsase/Diguanyl_cyclase"/>
</dbReference>
<dbReference type="PROSITE" id="PS50887">
    <property type="entry name" value="GGDEF"/>
    <property type="match status" value="1"/>
</dbReference>
<feature type="domain" description="PAS" evidence="2">
    <location>
        <begin position="16"/>
        <end position="53"/>
    </location>
</feature>
<feature type="compositionally biased region" description="Polar residues" evidence="1">
    <location>
        <begin position="405"/>
        <end position="415"/>
    </location>
</feature>
<dbReference type="InterPro" id="IPR035965">
    <property type="entry name" value="PAS-like_dom_sf"/>
</dbReference>
<dbReference type="AlphaFoldDB" id="A0A1H3KY49"/>
<name>A0A1H3KY49_9PSEU</name>
<dbReference type="EMBL" id="FNOK01000029">
    <property type="protein sequence ID" value="SDY57071.1"/>
    <property type="molecule type" value="Genomic_DNA"/>
</dbReference>
<dbReference type="InterPro" id="IPR029787">
    <property type="entry name" value="Nucleotide_cyclase"/>
</dbReference>
<dbReference type="InterPro" id="IPR000160">
    <property type="entry name" value="GGDEF_dom"/>
</dbReference>
<evidence type="ECO:0000256" key="1">
    <source>
        <dbReference type="SAM" id="MobiDB-lite"/>
    </source>
</evidence>
<dbReference type="Gene3D" id="3.30.450.20">
    <property type="entry name" value="PAS domain"/>
    <property type="match status" value="2"/>
</dbReference>
<dbReference type="OrthoDB" id="23692at2"/>
<dbReference type="Pfam" id="PF00989">
    <property type="entry name" value="PAS"/>
    <property type="match status" value="1"/>
</dbReference>
<dbReference type="SMART" id="SM00086">
    <property type="entry name" value="PAC"/>
    <property type="match status" value="2"/>
</dbReference>
<accession>A0A1H3KY49</accession>
<evidence type="ECO:0000259" key="3">
    <source>
        <dbReference type="PROSITE" id="PS50887"/>
    </source>
</evidence>
<dbReference type="PANTHER" id="PTHR44757">
    <property type="entry name" value="DIGUANYLATE CYCLASE DGCP"/>
    <property type="match status" value="1"/>
</dbReference>
<dbReference type="STRING" id="418495.SAMN05216215_102976"/>
<dbReference type="PROSITE" id="PS50112">
    <property type="entry name" value="PAS"/>
    <property type="match status" value="2"/>
</dbReference>
<dbReference type="InterPro" id="IPR013767">
    <property type="entry name" value="PAS_fold"/>
</dbReference>
<dbReference type="Pfam" id="PF13426">
    <property type="entry name" value="PAS_9"/>
    <property type="match status" value="1"/>
</dbReference>
<dbReference type="SMART" id="SM00267">
    <property type="entry name" value="GGDEF"/>
    <property type="match status" value="1"/>
</dbReference>
<dbReference type="Proteomes" id="UP000199529">
    <property type="component" value="Unassembled WGS sequence"/>
</dbReference>
<dbReference type="GO" id="GO:0006355">
    <property type="term" value="P:regulation of DNA-templated transcription"/>
    <property type="evidence" value="ECO:0007669"/>
    <property type="project" value="InterPro"/>
</dbReference>
<dbReference type="CDD" id="cd01949">
    <property type="entry name" value="GGDEF"/>
    <property type="match status" value="1"/>
</dbReference>
<feature type="domain" description="GGDEF" evidence="3">
    <location>
        <begin position="277"/>
        <end position="409"/>
    </location>
</feature>
<dbReference type="InterPro" id="IPR001610">
    <property type="entry name" value="PAC"/>
</dbReference>
<sequence length="427" mass="46582">MRTTPDHEPTEQWLPLLDSAMTPMALLDASGLCVHANDAFCRALGYDRACLVGHPLDALTADEADPRSATGSGTAERRFRRSDGGTVRLLQCTSSLHGSDGEPGLFLSQFHEVEDRPETGTLWSRVFANVPTGMALLDHDGRWTDVNEAWCELLGYSRREMLEMHCFDVTYPQDHETSAAALADLATGRLNTVSLKKRYRHKNGHPIWVLIRTSVVPGADGRPAYLISQCEELGERGSSDIHLAHLALHDPLTGLANRALLDDRLAHVLADLDPDGGVVAVLVADLDELKPVNDTYGHSAGDRLLMTAADELLNAAGPADIVCRIGGDEFAVVSRVPDVRAAAEFRDHVARRLRAECDTPHGRLRIRASVGLATTTDPATRPKALLHEADRDMYRRKHDMRAVAETTTNCPQCQARTEPPPRSPAGG</sequence>
<dbReference type="SUPFAM" id="SSF55785">
    <property type="entry name" value="PYP-like sensor domain (PAS domain)"/>
    <property type="match status" value="2"/>
</dbReference>
<dbReference type="SUPFAM" id="SSF55073">
    <property type="entry name" value="Nucleotide cyclase"/>
    <property type="match status" value="1"/>
</dbReference>
<feature type="domain" description="PAS" evidence="2">
    <location>
        <begin position="119"/>
        <end position="189"/>
    </location>
</feature>
<reference evidence="5" key="1">
    <citation type="submission" date="2016-10" db="EMBL/GenBank/DDBJ databases">
        <authorList>
            <person name="Varghese N."/>
            <person name="Submissions S."/>
        </authorList>
    </citation>
    <scope>NUCLEOTIDE SEQUENCE [LARGE SCALE GENOMIC DNA]</scope>
    <source>
        <strain evidence="5">CGMCC 4.3530</strain>
    </source>
</reference>
<protein>
    <submittedName>
        <fullName evidence="4">PAS domain S-box-containing protein/diguanylate cyclase (GGDEF) domain-containing protein</fullName>
    </submittedName>
</protein>
<dbReference type="InterPro" id="IPR052155">
    <property type="entry name" value="Biofilm_reg_signaling"/>
</dbReference>
<proteinExistence type="predicted"/>
<dbReference type="NCBIfam" id="TIGR00254">
    <property type="entry name" value="GGDEF"/>
    <property type="match status" value="1"/>
</dbReference>
<dbReference type="NCBIfam" id="TIGR00229">
    <property type="entry name" value="sensory_box"/>
    <property type="match status" value="2"/>
</dbReference>
<dbReference type="PANTHER" id="PTHR44757:SF2">
    <property type="entry name" value="BIOFILM ARCHITECTURE MAINTENANCE PROTEIN MBAA"/>
    <property type="match status" value="1"/>
</dbReference>
<evidence type="ECO:0000313" key="4">
    <source>
        <dbReference type="EMBL" id="SDY57071.1"/>
    </source>
</evidence>
<dbReference type="RefSeq" id="WP_093270628.1">
    <property type="nucleotide sequence ID" value="NZ_FNOK01000029.1"/>
</dbReference>